<dbReference type="RefSeq" id="WP_130413565.1">
    <property type="nucleotide sequence ID" value="NZ_SGWX01000001.1"/>
</dbReference>
<sequence>MTSTWTFEEIADDDVAQVVALWHACDLTRPWNDPHLDIADARANPASTVLVARDASGVVASVMAAYDGHRGWLYYVAVSPDLRGAGLGRAAVEAGEAWLRAAGARKTQLMVRTTNDQAVGFYERLGYADQSTTVLGRWL</sequence>
<dbReference type="PANTHER" id="PTHR43072">
    <property type="entry name" value="N-ACETYLTRANSFERASE"/>
    <property type="match status" value="1"/>
</dbReference>
<keyword evidence="2" id="KW-0012">Acyltransferase</keyword>
<dbReference type="GO" id="GO:0016747">
    <property type="term" value="F:acyltransferase activity, transferring groups other than amino-acyl groups"/>
    <property type="evidence" value="ECO:0007669"/>
    <property type="project" value="InterPro"/>
</dbReference>
<dbReference type="InterPro" id="IPR000182">
    <property type="entry name" value="GNAT_dom"/>
</dbReference>
<organism evidence="4 5">
    <name type="scientific">Xylanimonas ulmi</name>
    <dbReference type="NCBI Taxonomy" id="228973"/>
    <lineage>
        <taxon>Bacteria</taxon>
        <taxon>Bacillati</taxon>
        <taxon>Actinomycetota</taxon>
        <taxon>Actinomycetes</taxon>
        <taxon>Micrococcales</taxon>
        <taxon>Promicromonosporaceae</taxon>
        <taxon>Xylanimonas</taxon>
    </lineage>
</organism>
<evidence type="ECO:0000313" key="5">
    <source>
        <dbReference type="Proteomes" id="UP000293852"/>
    </source>
</evidence>
<evidence type="ECO:0000313" key="4">
    <source>
        <dbReference type="EMBL" id="RZS61112.1"/>
    </source>
</evidence>
<keyword evidence="5" id="KW-1185">Reference proteome</keyword>
<dbReference type="Pfam" id="PF00583">
    <property type="entry name" value="Acetyltransf_1"/>
    <property type="match status" value="1"/>
</dbReference>
<dbReference type="Proteomes" id="UP000293852">
    <property type="component" value="Unassembled WGS sequence"/>
</dbReference>
<name>A0A4Q7M3A7_9MICO</name>
<keyword evidence="4" id="KW-0689">Ribosomal protein</keyword>
<feature type="domain" description="N-acetyltransferase" evidence="3">
    <location>
        <begin position="5"/>
        <end position="139"/>
    </location>
</feature>
<protein>
    <submittedName>
        <fullName evidence="4">Ribosomal protein S18 acetylase RimI-like enzyme</fullName>
    </submittedName>
</protein>
<keyword evidence="1" id="KW-0808">Transferase</keyword>
<dbReference type="AlphaFoldDB" id="A0A4Q7M3A7"/>
<dbReference type="PROSITE" id="PS51186">
    <property type="entry name" value="GNAT"/>
    <property type="match status" value="1"/>
</dbReference>
<dbReference type="GO" id="GO:0005840">
    <property type="term" value="C:ribosome"/>
    <property type="evidence" value="ECO:0007669"/>
    <property type="project" value="UniProtKB-KW"/>
</dbReference>
<evidence type="ECO:0000256" key="1">
    <source>
        <dbReference type="ARBA" id="ARBA00022679"/>
    </source>
</evidence>
<comment type="caution">
    <text evidence="4">The sequence shown here is derived from an EMBL/GenBank/DDBJ whole genome shotgun (WGS) entry which is preliminary data.</text>
</comment>
<dbReference type="SUPFAM" id="SSF55729">
    <property type="entry name" value="Acyl-CoA N-acyltransferases (Nat)"/>
    <property type="match status" value="1"/>
</dbReference>
<dbReference type="Gene3D" id="3.40.630.30">
    <property type="match status" value="1"/>
</dbReference>
<dbReference type="PANTHER" id="PTHR43072:SF51">
    <property type="entry name" value="ABC SUPERFAMILY TRANSPORT PROTEIN"/>
    <property type="match status" value="1"/>
</dbReference>
<accession>A0A4Q7M3A7</accession>
<reference evidence="4 5" key="1">
    <citation type="submission" date="2019-02" db="EMBL/GenBank/DDBJ databases">
        <title>Sequencing the genomes of 1000 actinobacteria strains.</title>
        <authorList>
            <person name="Klenk H.-P."/>
        </authorList>
    </citation>
    <scope>NUCLEOTIDE SEQUENCE [LARGE SCALE GENOMIC DNA]</scope>
    <source>
        <strain evidence="4 5">DSM 16932</strain>
    </source>
</reference>
<proteinExistence type="predicted"/>
<evidence type="ECO:0000256" key="2">
    <source>
        <dbReference type="ARBA" id="ARBA00023315"/>
    </source>
</evidence>
<keyword evidence="4" id="KW-0687">Ribonucleoprotein</keyword>
<dbReference type="EMBL" id="SGWX01000001">
    <property type="protein sequence ID" value="RZS61112.1"/>
    <property type="molecule type" value="Genomic_DNA"/>
</dbReference>
<dbReference type="NCBIfam" id="NF002959">
    <property type="entry name" value="PRK03624.1"/>
    <property type="match status" value="1"/>
</dbReference>
<gene>
    <name evidence="4" type="ORF">EV386_1400</name>
</gene>
<evidence type="ECO:0000259" key="3">
    <source>
        <dbReference type="PROSITE" id="PS51186"/>
    </source>
</evidence>
<dbReference type="OrthoDB" id="1821130at2"/>
<dbReference type="CDD" id="cd04301">
    <property type="entry name" value="NAT_SF"/>
    <property type="match status" value="1"/>
</dbReference>
<dbReference type="InterPro" id="IPR016181">
    <property type="entry name" value="Acyl_CoA_acyltransferase"/>
</dbReference>